<dbReference type="AlphaFoldDB" id="A0A0W0VSG3"/>
<name>A0A0W0VSG3_9GAMM</name>
<gene>
    <name evidence="2" type="ORF">Llon_0355</name>
</gene>
<dbReference type="Proteomes" id="UP000054997">
    <property type="component" value="Unassembled WGS sequence"/>
</dbReference>
<evidence type="ECO:0000313" key="3">
    <source>
        <dbReference type="Proteomes" id="UP000054997"/>
    </source>
</evidence>
<evidence type="ECO:0000256" key="1">
    <source>
        <dbReference type="SAM" id="Phobius"/>
    </source>
</evidence>
<keyword evidence="1" id="KW-0812">Transmembrane</keyword>
<keyword evidence="3" id="KW-1185">Reference proteome</keyword>
<proteinExistence type="predicted"/>
<evidence type="ECO:0000313" key="2">
    <source>
        <dbReference type="EMBL" id="KTD22965.1"/>
    </source>
</evidence>
<dbReference type="OrthoDB" id="5616117at2"/>
<feature type="transmembrane region" description="Helical" evidence="1">
    <location>
        <begin position="57"/>
        <end position="75"/>
    </location>
</feature>
<comment type="caution">
    <text evidence="2">The sequence shown here is derived from an EMBL/GenBank/DDBJ whole genome shotgun (WGS) entry which is preliminary data.</text>
</comment>
<keyword evidence="1" id="KW-1133">Transmembrane helix</keyword>
<dbReference type="EMBL" id="LNYK01000003">
    <property type="protein sequence ID" value="KTD22965.1"/>
    <property type="molecule type" value="Genomic_DNA"/>
</dbReference>
<reference evidence="2 3" key="1">
    <citation type="submission" date="2015-11" db="EMBL/GenBank/DDBJ databases">
        <title>Genomic analysis of 38 Legionella species identifies large and diverse effector repertoires.</title>
        <authorList>
            <person name="Burstein D."/>
            <person name="Amaro F."/>
            <person name="Zusman T."/>
            <person name="Lifshitz Z."/>
            <person name="Cohen O."/>
            <person name="Gilbert J.A."/>
            <person name="Pupko T."/>
            <person name="Shuman H.A."/>
            <person name="Segal G."/>
        </authorList>
    </citation>
    <scope>NUCLEOTIDE SEQUENCE [LARGE SCALE GENOMIC DNA]</scope>
    <source>
        <strain evidence="2 3">ATCC 49505</strain>
    </source>
</reference>
<feature type="transmembrane region" description="Helical" evidence="1">
    <location>
        <begin position="16"/>
        <end position="36"/>
    </location>
</feature>
<keyword evidence="1" id="KW-0472">Membrane</keyword>
<sequence>MLPELAEQFSAQIQTFYYLLLLINGVLHIIFAGAVARDAGNLYKIGQRPALVSAPSWAFATLIGGVITAAIYWFIHHSTLTRPYNRERNYERIPDQYDKRP</sequence>
<dbReference type="PATRIC" id="fig|45068.5.peg.376"/>
<organism evidence="2 3">
    <name type="scientific">Legionella londiniensis</name>
    <dbReference type="NCBI Taxonomy" id="45068"/>
    <lineage>
        <taxon>Bacteria</taxon>
        <taxon>Pseudomonadati</taxon>
        <taxon>Pseudomonadota</taxon>
        <taxon>Gammaproteobacteria</taxon>
        <taxon>Legionellales</taxon>
        <taxon>Legionellaceae</taxon>
        <taxon>Legionella</taxon>
    </lineage>
</organism>
<protein>
    <recommendedName>
        <fullName evidence="4">Transmembrane protein</fullName>
    </recommendedName>
</protein>
<dbReference type="RefSeq" id="WP_058528372.1">
    <property type="nucleotide sequence ID" value="NZ_CAAAHZ010000004.1"/>
</dbReference>
<dbReference type="STRING" id="45068.Llon_0355"/>
<evidence type="ECO:0008006" key="4">
    <source>
        <dbReference type="Google" id="ProtNLM"/>
    </source>
</evidence>
<accession>A0A0W0VSG3</accession>